<evidence type="ECO:0000256" key="2">
    <source>
        <dbReference type="ARBA" id="ARBA00012489"/>
    </source>
</evidence>
<sequence length="615" mass="70718">MWNINDDIDTMFRECQQYYLQENKSKEDLLKEDRIDKLKKDLEHLILQWNVNCPAVEYANLNKMLAICYLQAGRQNDAVYHLIESHAVILRQQTQHRFLKTEIRRSFLEENQFYGLNPAYIRLNDGTKNCNILTKRLNEMPQEWYMIQITIQYEHPGISKYSSAGPSSTYPIHIIVMPTGEKAIGPFCVTIPKSNTSTMYDIISEIEDVLSNNKFDLEAAYTNNKSYWKMRERQNKKMKAAITELENTWLREWRILFMADPIENLDLVQDLEDMIDKLISDDTSTQVMPDRSRWLLKKIATASCYLSKAEIATAVQYVLPNNSKLAENIILSIYGKLGSVHLLKSALRKTLILIVDENMDHISFESMDILKDHPVTRFPSFHISYALFKEHESSIIKGCKIIKSNNDVGSFIVNPSNNLPKMEQRMKLFIDYWLPGWKGLYGEKPDEETFENALVNHDILMYNGHGSGIQYLAGERIEKLRVKATVLLFGCGSVKLQRVGGRFPPYGVSNQYLIACSPCVLGMLWEVTDADIDKMTASFLSNWIPSTQERPWSDIDPDLWRSGTFGFLDIETKNSSNQKTIEPEMLRAVAKSKNVCSHFMTAAAIVVRGLPIKLV</sequence>
<dbReference type="Pfam" id="PF03568">
    <property type="entry name" value="Separin_C"/>
    <property type="match status" value="1"/>
</dbReference>
<evidence type="ECO:0000256" key="1">
    <source>
        <dbReference type="ARBA" id="ARBA00000451"/>
    </source>
</evidence>
<dbReference type="GO" id="GO:0072686">
    <property type="term" value="C:mitotic spindle"/>
    <property type="evidence" value="ECO:0007669"/>
    <property type="project" value="TreeGrafter"/>
</dbReference>
<accession>A0AAJ7FN34</accession>
<name>A0AAJ7FN34_CEPCN</name>
<evidence type="ECO:0000256" key="4">
    <source>
        <dbReference type="ARBA" id="ARBA00022829"/>
    </source>
</evidence>
<dbReference type="EC" id="3.4.22.49" evidence="2"/>
<dbReference type="GO" id="GO:0005737">
    <property type="term" value="C:cytoplasm"/>
    <property type="evidence" value="ECO:0007669"/>
    <property type="project" value="TreeGrafter"/>
</dbReference>
<evidence type="ECO:0000259" key="5">
    <source>
        <dbReference type="PROSITE" id="PS51700"/>
    </source>
</evidence>
<dbReference type="GO" id="GO:0051307">
    <property type="term" value="P:meiotic chromosome separation"/>
    <property type="evidence" value="ECO:0007669"/>
    <property type="project" value="TreeGrafter"/>
</dbReference>
<dbReference type="InterPro" id="IPR005314">
    <property type="entry name" value="Peptidase_C50"/>
</dbReference>
<evidence type="ECO:0000256" key="3">
    <source>
        <dbReference type="ARBA" id="ARBA00022801"/>
    </source>
</evidence>
<reference evidence="7" key="1">
    <citation type="submission" date="2025-08" db="UniProtKB">
        <authorList>
            <consortium name="RefSeq"/>
        </authorList>
    </citation>
    <scope>IDENTIFICATION</scope>
</reference>
<dbReference type="KEGG" id="ccin:107269961"/>
<gene>
    <name evidence="7" type="primary">LOC107269961</name>
</gene>
<dbReference type="PANTHER" id="PTHR12792:SF0">
    <property type="entry name" value="SEPARIN"/>
    <property type="match status" value="1"/>
</dbReference>
<dbReference type="CTD" id="38640"/>
<dbReference type="GO" id="GO:0004197">
    <property type="term" value="F:cysteine-type endopeptidase activity"/>
    <property type="evidence" value="ECO:0007669"/>
    <property type="project" value="InterPro"/>
</dbReference>
<evidence type="ECO:0000313" key="6">
    <source>
        <dbReference type="Proteomes" id="UP000694920"/>
    </source>
</evidence>
<organism evidence="6 7">
    <name type="scientific">Cephus cinctus</name>
    <name type="common">Wheat stem sawfly</name>
    <dbReference type="NCBI Taxonomy" id="211228"/>
    <lineage>
        <taxon>Eukaryota</taxon>
        <taxon>Metazoa</taxon>
        <taxon>Ecdysozoa</taxon>
        <taxon>Arthropoda</taxon>
        <taxon>Hexapoda</taxon>
        <taxon>Insecta</taxon>
        <taxon>Pterygota</taxon>
        <taxon>Neoptera</taxon>
        <taxon>Endopterygota</taxon>
        <taxon>Hymenoptera</taxon>
        <taxon>Cephoidea</taxon>
        <taxon>Cephidae</taxon>
        <taxon>Cephus</taxon>
    </lineage>
</organism>
<dbReference type="PROSITE" id="PS51700">
    <property type="entry name" value="SEPARIN"/>
    <property type="match status" value="1"/>
</dbReference>
<dbReference type="AlphaFoldDB" id="A0AAJ7FN34"/>
<protein>
    <recommendedName>
        <fullName evidence="2">separase</fullName>
        <ecNumber evidence="2">3.4.22.49</ecNumber>
    </recommendedName>
</protein>
<dbReference type="Proteomes" id="UP000694920">
    <property type="component" value="Unplaced"/>
</dbReference>
<dbReference type="GO" id="GO:0006508">
    <property type="term" value="P:proteolysis"/>
    <property type="evidence" value="ECO:0007669"/>
    <property type="project" value="InterPro"/>
</dbReference>
<dbReference type="GO" id="GO:0005634">
    <property type="term" value="C:nucleus"/>
    <property type="evidence" value="ECO:0007669"/>
    <property type="project" value="InterPro"/>
</dbReference>
<dbReference type="PANTHER" id="PTHR12792">
    <property type="entry name" value="EXTRA SPINDLE POLES 1-RELATED"/>
    <property type="match status" value="1"/>
</dbReference>
<keyword evidence="4" id="KW-0159">Chromosome partition</keyword>
<dbReference type="RefSeq" id="XP_015599938.1">
    <property type="nucleotide sequence ID" value="XM_015744452.2"/>
</dbReference>
<feature type="domain" description="Peptidase C50" evidence="5">
    <location>
        <begin position="406"/>
        <end position="502"/>
    </location>
</feature>
<keyword evidence="3" id="KW-0378">Hydrolase</keyword>
<comment type="catalytic activity">
    <reaction evidence="1">
        <text>All bonds known to be hydrolyzed by this endopeptidase have arginine in P1 and an acidic residue in P4. P6 is often occupied by an acidic residue or by a hydroxy-amino-acid residue, the phosphorylation of which enhances cleavage.</text>
        <dbReference type="EC" id="3.4.22.49"/>
    </reaction>
</comment>
<keyword evidence="6" id="KW-1185">Reference proteome</keyword>
<evidence type="ECO:0000313" key="7">
    <source>
        <dbReference type="RefSeq" id="XP_015599938.1"/>
    </source>
</evidence>
<dbReference type="GeneID" id="107269961"/>
<dbReference type="InterPro" id="IPR030397">
    <property type="entry name" value="SEPARIN_core_dom"/>
</dbReference>
<proteinExistence type="predicted"/>